<dbReference type="EMBL" id="CM017321">
    <property type="protein sequence ID" value="KAE7997210.1"/>
    <property type="molecule type" value="Genomic_DNA"/>
</dbReference>
<evidence type="ECO:0000313" key="15">
    <source>
        <dbReference type="EMBL" id="KAE7997210.1"/>
    </source>
</evidence>
<proteinExistence type="inferred from homology"/>
<evidence type="ECO:0000256" key="11">
    <source>
        <dbReference type="ARBA" id="ARBA00023180"/>
    </source>
</evidence>
<organism evidence="15 16">
    <name type="scientific">Carpinus fangiana</name>
    <dbReference type="NCBI Taxonomy" id="176857"/>
    <lineage>
        <taxon>Eukaryota</taxon>
        <taxon>Viridiplantae</taxon>
        <taxon>Streptophyta</taxon>
        <taxon>Embryophyta</taxon>
        <taxon>Tracheophyta</taxon>
        <taxon>Spermatophyta</taxon>
        <taxon>Magnoliopsida</taxon>
        <taxon>eudicotyledons</taxon>
        <taxon>Gunneridae</taxon>
        <taxon>Pentapetalae</taxon>
        <taxon>rosids</taxon>
        <taxon>fabids</taxon>
        <taxon>Fagales</taxon>
        <taxon>Betulaceae</taxon>
        <taxon>Carpinus</taxon>
    </lineage>
</organism>
<evidence type="ECO:0000256" key="13">
    <source>
        <dbReference type="SAM" id="SignalP"/>
    </source>
</evidence>
<comment type="subcellular location">
    <subcellularLocation>
        <location evidence="1">Cell membrane</location>
        <topology evidence="1">Single-pass membrane protein</topology>
    </subcellularLocation>
    <subcellularLocation>
        <location evidence="2">Membrane</location>
        <topology evidence="2">Single-pass type I membrane protein</topology>
    </subcellularLocation>
</comment>
<keyword evidence="9 12" id="KW-0472">Membrane</keyword>
<dbReference type="FunFam" id="3.80.10.10:FF:000275">
    <property type="entry name" value="Leucine-rich repeat receptor-like protein kinase"/>
    <property type="match status" value="1"/>
</dbReference>
<feature type="signal peptide" evidence="13">
    <location>
        <begin position="1"/>
        <end position="20"/>
    </location>
</feature>
<feature type="chain" id="PRO_5024299355" description="Leucine-rich repeat-containing N-terminal plant-type domain-containing protein" evidence="13">
    <location>
        <begin position="21"/>
        <end position="569"/>
    </location>
</feature>
<protein>
    <recommendedName>
        <fullName evidence="14">Leucine-rich repeat-containing N-terminal plant-type domain-containing protein</fullName>
    </recommendedName>
</protein>
<dbReference type="OrthoDB" id="4062651at2759"/>
<evidence type="ECO:0000256" key="6">
    <source>
        <dbReference type="ARBA" id="ARBA00022729"/>
    </source>
</evidence>
<evidence type="ECO:0000256" key="10">
    <source>
        <dbReference type="ARBA" id="ARBA00023170"/>
    </source>
</evidence>
<dbReference type="InterPro" id="IPR003591">
    <property type="entry name" value="Leu-rich_rpt_typical-subtyp"/>
</dbReference>
<gene>
    <name evidence="15" type="ORF">FH972_001864</name>
</gene>
<keyword evidence="6 13" id="KW-0732">Signal</keyword>
<feature type="domain" description="Leucine-rich repeat-containing N-terminal plant-type" evidence="14">
    <location>
        <begin position="36"/>
        <end position="74"/>
    </location>
</feature>
<evidence type="ECO:0000259" key="14">
    <source>
        <dbReference type="Pfam" id="PF08263"/>
    </source>
</evidence>
<dbReference type="InterPro" id="IPR013210">
    <property type="entry name" value="LRR_N_plant-typ"/>
</dbReference>
<evidence type="ECO:0000256" key="2">
    <source>
        <dbReference type="ARBA" id="ARBA00004479"/>
    </source>
</evidence>
<keyword evidence="8 12" id="KW-1133">Transmembrane helix</keyword>
<sequence>MIFIKSLFLLLLQYLAFTYGQTNLGHHNPPHHSLISDKAALLAFKKTITLDPNSTLANWDEAVDVCNFTRVTCNKQHHRVVLLQLNGTELVGLLSPFISNLTGLRRLLLVDNHLFGSIPPEFSSLRHLRHLRLEGNNLRGSIPDSLALLSQLKLLHIKRNNISGTLPPTLFSNCTLLENIDFSENFLTGIIPDEIGNCPSLWSVNLYNNQFTGQLPLSLTNASLINLDVEYNHFSGALPSEFVRKQPDLGILHLSYNWMESHDGNTNLDPFFTALRNCTFLEELELAGMGLGGQLPISVGRLPVSLLVINLQENQIFGSIPPNLGKLSKLISSCIALRTLNLSDNSLERHLPESMGELRNLEVLDVSRNNLYGMIPVSLSKIQTLAYLNLSFNNFEGMIPTGGIFDSVTNMSFLENRRLCRTVCSRVAGFPICRRKRPWLHSHVKLAIFVMGIFISVFLSTICCVIGFRQVRGETVELLKWETLLQICCVDLLDTSHQDLSPEVKKMKEVAIGELIELGILCTQESSSTRPTMLDAADDLDRLKRYLAGDTTATFASSLGISSSTFDDD</sequence>
<dbReference type="AlphaFoldDB" id="A0A5N6QGD1"/>
<keyword evidence="7" id="KW-0677">Repeat</keyword>
<evidence type="ECO:0000256" key="8">
    <source>
        <dbReference type="ARBA" id="ARBA00022989"/>
    </source>
</evidence>
<keyword evidence="5 12" id="KW-0812">Transmembrane</keyword>
<evidence type="ECO:0000256" key="3">
    <source>
        <dbReference type="ARBA" id="ARBA00009592"/>
    </source>
</evidence>
<evidence type="ECO:0000256" key="7">
    <source>
        <dbReference type="ARBA" id="ARBA00022737"/>
    </source>
</evidence>
<evidence type="ECO:0000256" key="5">
    <source>
        <dbReference type="ARBA" id="ARBA00022692"/>
    </source>
</evidence>
<evidence type="ECO:0000256" key="12">
    <source>
        <dbReference type="SAM" id="Phobius"/>
    </source>
</evidence>
<accession>A0A5N6QGD1</accession>
<keyword evidence="11" id="KW-0325">Glycoprotein</keyword>
<evidence type="ECO:0000313" key="16">
    <source>
        <dbReference type="Proteomes" id="UP000327013"/>
    </source>
</evidence>
<feature type="transmembrane region" description="Helical" evidence="12">
    <location>
        <begin position="446"/>
        <end position="468"/>
    </location>
</feature>
<dbReference type="PANTHER" id="PTHR27000">
    <property type="entry name" value="LEUCINE-RICH REPEAT RECEPTOR-LIKE PROTEIN KINASE FAMILY PROTEIN-RELATED"/>
    <property type="match status" value="1"/>
</dbReference>
<comment type="similarity">
    <text evidence="3">Belongs to the RLP family.</text>
</comment>
<dbReference type="Pfam" id="PF13855">
    <property type="entry name" value="LRR_8"/>
    <property type="match status" value="2"/>
</dbReference>
<dbReference type="SMART" id="SM00369">
    <property type="entry name" value="LRR_TYP"/>
    <property type="match status" value="4"/>
</dbReference>
<evidence type="ECO:0000256" key="1">
    <source>
        <dbReference type="ARBA" id="ARBA00004162"/>
    </source>
</evidence>
<name>A0A5N6QGD1_9ROSI</name>
<dbReference type="Proteomes" id="UP000327013">
    <property type="component" value="Chromosome 1"/>
</dbReference>
<evidence type="ECO:0000256" key="4">
    <source>
        <dbReference type="ARBA" id="ARBA00022614"/>
    </source>
</evidence>
<reference evidence="15 16" key="1">
    <citation type="submission" date="2019-06" db="EMBL/GenBank/DDBJ databases">
        <title>A chromosomal-level reference genome of Carpinus fangiana (Coryloideae, Betulaceae).</title>
        <authorList>
            <person name="Yang X."/>
            <person name="Wang Z."/>
            <person name="Zhang L."/>
            <person name="Hao G."/>
            <person name="Liu J."/>
            <person name="Yang Y."/>
        </authorList>
    </citation>
    <scope>NUCLEOTIDE SEQUENCE [LARGE SCALE GENOMIC DNA]</scope>
    <source>
        <strain evidence="15">Cfa_2016G</strain>
        <tissue evidence="15">Leaf</tissue>
    </source>
</reference>
<keyword evidence="4" id="KW-0433">Leucine-rich repeat</keyword>
<evidence type="ECO:0000256" key="9">
    <source>
        <dbReference type="ARBA" id="ARBA00023136"/>
    </source>
</evidence>
<dbReference type="Pfam" id="PF08263">
    <property type="entry name" value="LRRNT_2"/>
    <property type="match status" value="1"/>
</dbReference>
<dbReference type="SUPFAM" id="SSF52058">
    <property type="entry name" value="L domain-like"/>
    <property type="match status" value="1"/>
</dbReference>
<dbReference type="InterPro" id="IPR032675">
    <property type="entry name" value="LRR_dom_sf"/>
</dbReference>
<keyword evidence="10" id="KW-0675">Receptor</keyword>
<dbReference type="GO" id="GO:0005886">
    <property type="term" value="C:plasma membrane"/>
    <property type="evidence" value="ECO:0007669"/>
    <property type="project" value="UniProtKB-SubCell"/>
</dbReference>
<dbReference type="Pfam" id="PF00560">
    <property type="entry name" value="LRR_1"/>
    <property type="match status" value="3"/>
</dbReference>
<dbReference type="PANTHER" id="PTHR27000:SF642">
    <property type="entry name" value="INACTIVE LEUCINE-RICH REPEAT RECEPTOR KINASE XIAO-RELATED"/>
    <property type="match status" value="1"/>
</dbReference>
<dbReference type="InterPro" id="IPR001611">
    <property type="entry name" value="Leu-rich_rpt"/>
</dbReference>
<keyword evidence="16" id="KW-1185">Reference proteome</keyword>
<dbReference type="Gene3D" id="3.80.10.10">
    <property type="entry name" value="Ribonuclease Inhibitor"/>
    <property type="match status" value="3"/>
</dbReference>